<dbReference type="AlphaFoldDB" id="A0AA97EMQ9"/>
<evidence type="ECO:0000256" key="2">
    <source>
        <dbReference type="SAM" id="SignalP"/>
    </source>
</evidence>
<dbReference type="RefSeq" id="WP_316982616.1">
    <property type="nucleotide sequence ID" value="NZ_CP136521.1"/>
</dbReference>
<proteinExistence type="predicted"/>
<protein>
    <submittedName>
        <fullName evidence="3">Uncharacterized protein</fullName>
    </submittedName>
</protein>
<feature type="coiled-coil region" evidence="1">
    <location>
        <begin position="209"/>
        <end position="236"/>
    </location>
</feature>
<evidence type="ECO:0000313" key="4">
    <source>
        <dbReference type="Proteomes" id="UP001302486"/>
    </source>
</evidence>
<dbReference type="EMBL" id="CP136521">
    <property type="protein sequence ID" value="WOD42925.1"/>
    <property type="molecule type" value="Genomic_DNA"/>
</dbReference>
<evidence type="ECO:0000313" key="3">
    <source>
        <dbReference type="EMBL" id="WOD42925.1"/>
    </source>
</evidence>
<keyword evidence="1" id="KW-0175">Coiled coil</keyword>
<reference evidence="4" key="1">
    <citation type="submission" date="2024-06" db="EMBL/GenBank/DDBJ databases">
        <title>Hwangdonia haimaensis gen. nov., sp. nov., a member of the family Flavobacteriaceae isolated from the haima cold seep.</title>
        <authorList>
            <person name="Li J."/>
        </authorList>
    </citation>
    <scope>NUCLEOTIDE SEQUENCE [LARGE SCALE GENOMIC DNA]</scope>
    <source>
        <strain evidence="4">SCSIO 19198</strain>
    </source>
</reference>
<dbReference type="Proteomes" id="UP001302486">
    <property type="component" value="Chromosome"/>
</dbReference>
<sequence length="583" mass="67392">MKTKISTLLLLPFFALLMLTSCQQEVVDITPPADSEALSASSPLTALMSSASKMDGSKDNIIDNASCLSIELPVTVVVNGLEIIIDSEEDYKVIEAIFNEFEEDDDYLEIIFPITIITAEHDDIVINNADELKEFVDECKGENENDDDIECIDFKYPISFSVYDVNFQVIDVITVENDRQLYKFLKRVKNSEFLASLNFPVTMVLADGTEVVVNNNEELENTINEAKDACDEDDDNDYGDDDFTKERLDEYLQICPWVVHEFKRNNQDNTVEYQSYALNFKEDGVVRMRARNGDILTGTWSTRVTKRGALLKLEFDTLADFTLEWIVYDIEYGKIKLYEEGGNRIIMKKNCDVVIDITKERIENYLQECLWRVARLQVDDVHNEKDYIGTPLKFFANNVVKIRLNGEFVTGEYEIGVRNSGFFLQIFLQDRPNLKLEWLITFLEPGLIKLENENNRMVLRRHCADGDDDINYIDDVLLTWEWEVALYQDGDVNKTEEFFMYTIDFLENGWIKVTDPNNGIIDGNWLAYRHEGLHLGLHFGIEAPFDDLNHRWKIAEITQSRIELKDLNANGEIERILVLEKKE</sequence>
<accession>A0AA97EMQ9</accession>
<name>A0AA97EMQ9_9FLAO</name>
<keyword evidence="4" id="KW-1185">Reference proteome</keyword>
<gene>
    <name evidence="3" type="ORF">RNZ46_13095</name>
</gene>
<dbReference type="KEGG" id="hws:RNZ46_13095"/>
<feature type="chain" id="PRO_5041689464" evidence="2">
    <location>
        <begin position="25"/>
        <end position="583"/>
    </location>
</feature>
<dbReference type="PROSITE" id="PS51257">
    <property type="entry name" value="PROKAR_LIPOPROTEIN"/>
    <property type="match status" value="1"/>
</dbReference>
<evidence type="ECO:0000256" key="1">
    <source>
        <dbReference type="SAM" id="Coils"/>
    </source>
</evidence>
<feature type="signal peptide" evidence="2">
    <location>
        <begin position="1"/>
        <end position="24"/>
    </location>
</feature>
<keyword evidence="2" id="KW-0732">Signal</keyword>
<organism evidence="3 4">
    <name type="scientific">Hwangdonia lutea</name>
    <dbReference type="NCBI Taxonomy" id="3075823"/>
    <lineage>
        <taxon>Bacteria</taxon>
        <taxon>Pseudomonadati</taxon>
        <taxon>Bacteroidota</taxon>
        <taxon>Flavobacteriia</taxon>
        <taxon>Flavobacteriales</taxon>
        <taxon>Flavobacteriaceae</taxon>
        <taxon>Hwangdonia</taxon>
    </lineage>
</organism>